<name>A0A0S4JNM1_BODSA</name>
<organism evidence="2 3">
    <name type="scientific">Bodo saltans</name>
    <name type="common">Flagellated protozoan</name>
    <dbReference type="NCBI Taxonomy" id="75058"/>
    <lineage>
        <taxon>Eukaryota</taxon>
        <taxon>Discoba</taxon>
        <taxon>Euglenozoa</taxon>
        <taxon>Kinetoplastea</taxon>
        <taxon>Metakinetoplastina</taxon>
        <taxon>Eubodonida</taxon>
        <taxon>Bodonidae</taxon>
        <taxon>Bodo</taxon>
    </lineage>
</organism>
<dbReference type="InterPro" id="IPR032269">
    <property type="entry name" value="DUF4833"/>
</dbReference>
<proteinExistence type="predicted"/>
<dbReference type="EMBL" id="CYKH01001882">
    <property type="protein sequence ID" value="CUG90987.1"/>
    <property type="molecule type" value="Genomic_DNA"/>
</dbReference>
<keyword evidence="3" id="KW-1185">Reference proteome</keyword>
<dbReference type="VEuPathDB" id="TriTrypDB:BSAL_29610"/>
<sequence>MAALEISVPELVANYGASGLFEKIAAHIPAERGSRFSGDIYNIALYIQRSKNENVVCYAADFEDAAAGVLKPSAPIDAYWLDIDPEYVTATREKGQLHDRCELNLIDRTMAYGHSASEPKDASGVTYYDVKFVAISRKMQYLAIRGGINGNTFTPVFVSVIGGQASVATRIYVKSTEPKHFWNLPSVEYVELFGVSIATGEATYEKITSA</sequence>
<protein>
    <recommendedName>
        <fullName evidence="1">DUF4833 domain-containing protein</fullName>
    </recommendedName>
</protein>
<dbReference type="OMA" id="CSATPVN"/>
<dbReference type="OrthoDB" id="77762at2759"/>
<evidence type="ECO:0000313" key="3">
    <source>
        <dbReference type="Proteomes" id="UP000051952"/>
    </source>
</evidence>
<dbReference type="AlphaFoldDB" id="A0A0S4JNM1"/>
<gene>
    <name evidence="2" type="ORF">BSAL_29610</name>
</gene>
<dbReference type="Proteomes" id="UP000051952">
    <property type="component" value="Unassembled WGS sequence"/>
</dbReference>
<evidence type="ECO:0000259" key="1">
    <source>
        <dbReference type="Pfam" id="PF16117"/>
    </source>
</evidence>
<feature type="domain" description="DUF4833" evidence="1">
    <location>
        <begin position="46"/>
        <end position="206"/>
    </location>
</feature>
<accession>A0A0S4JNM1</accession>
<dbReference type="Pfam" id="PF16117">
    <property type="entry name" value="DUF4833"/>
    <property type="match status" value="1"/>
</dbReference>
<reference evidence="3" key="1">
    <citation type="submission" date="2015-09" db="EMBL/GenBank/DDBJ databases">
        <authorList>
            <consortium name="Pathogen Informatics"/>
        </authorList>
    </citation>
    <scope>NUCLEOTIDE SEQUENCE [LARGE SCALE GENOMIC DNA]</scope>
    <source>
        <strain evidence="3">Lake Konstanz</strain>
    </source>
</reference>
<evidence type="ECO:0000313" key="2">
    <source>
        <dbReference type="EMBL" id="CUG90987.1"/>
    </source>
</evidence>